<dbReference type="Gene3D" id="3.40.50.1010">
    <property type="entry name" value="5'-nuclease"/>
    <property type="match status" value="1"/>
</dbReference>
<feature type="domain" description="PIN" evidence="1">
    <location>
        <begin position="11"/>
        <end position="137"/>
    </location>
</feature>
<name>A0AAE3FRM9_9EURY</name>
<dbReference type="InterPro" id="IPR029060">
    <property type="entry name" value="PIN-like_dom_sf"/>
</dbReference>
<dbReference type="EMBL" id="JAKRVY010000005">
    <property type="protein sequence ID" value="MCL9814074.1"/>
    <property type="molecule type" value="Genomic_DNA"/>
</dbReference>
<proteinExistence type="predicted"/>
<evidence type="ECO:0000259" key="1">
    <source>
        <dbReference type="Pfam" id="PF01850"/>
    </source>
</evidence>
<dbReference type="Proteomes" id="UP001202674">
    <property type="component" value="Unassembled WGS sequence"/>
</dbReference>
<dbReference type="GO" id="GO:0016075">
    <property type="term" value="P:rRNA catabolic process"/>
    <property type="evidence" value="ECO:0007669"/>
    <property type="project" value="TreeGrafter"/>
</dbReference>
<dbReference type="InterPro" id="IPR002716">
    <property type="entry name" value="PIN_dom"/>
</dbReference>
<dbReference type="AlphaFoldDB" id="A0AAE3FRM9"/>
<dbReference type="InterPro" id="IPR039018">
    <property type="entry name" value="VapC20-like"/>
</dbReference>
<dbReference type="SUPFAM" id="SSF88723">
    <property type="entry name" value="PIN domain-like"/>
    <property type="match status" value="1"/>
</dbReference>
<evidence type="ECO:0000313" key="2">
    <source>
        <dbReference type="EMBL" id="MCL9814074.1"/>
    </source>
</evidence>
<dbReference type="PANTHER" id="PTHR42188">
    <property type="entry name" value="23S RRNA-SPECIFIC ENDONUCLEASE VAPC20"/>
    <property type="match status" value="1"/>
</dbReference>
<sequence length="146" mass="16658">MSEPRPPRPLFLDTGALYARFDADDERHGRAQRLFERIRSGKRRFRPLYTSRFVIGELATLLERKTTHADAVRAVNAIRESEAILILDLSDEGFDRTCESFAKYDDQSISFVDHTTAILAAKYEIEHVFAFDSDFETLGLTTVPEG</sequence>
<dbReference type="PANTHER" id="PTHR42188:SF1">
    <property type="entry name" value="23S RRNA-SPECIFIC ENDONUCLEASE VAPC20"/>
    <property type="match status" value="1"/>
</dbReference>
<evidence type="ECO:0000313" key="3">
    <source>
        <dbReference type="Proteomes" id="UP001202674"/>
    </source>
</evidence>
<dbReference type="RefSeq" id="WP_250596901.1">
    <property type="nucleotide sequence ID" value="NZ_JAKRVY010000005.1"/>
</dbReference>
<gene>
    <name evidence="2" type="ORF">AArcSt11_10460</name>
</gene>
<reference evidence="2 3" key="1">
    <citation type="journal article" date="2022" name="Syst. Appl. Microbiol.">
        <title>Natronocalculus amylovorans gen. nov., sp. nov., and Natranaeroarchaeum aerophilus sp. nov., dominant culturable amylolytic natronoarchaea from hypersaline soda lakes in southwestern Siberia.</title>
        <authorList>
            <person name="Sorokin D.Y."/>
            <person name="Elcheninov A.G."/>
            <person name="Khizhniak T.V."/>
            <person name="Koenen M."/>
            <person name="Bale N.J."/>
            <person name="Damste J.S.S."/>
            <person name="Kublanov I.V."/>
        </authorList>
    </citation>
    <scope>NUCLEOTIDE SEQUENCE [LARGE SCALE GENOMIC DNA]</scope>
    <source>
        <strain evidence="2 3">AArc-St1-1</strain>
    </source>
</reference>
<accession>A0AAE3FRM9</accession>
<dbReference type="GO" id="GO:0004521">
    <property type="term" value="F:RNA endonuclease activity"/>
    <property type="evidence" value="ECO:0007669"/>
    <property type="project" value="InterPro"/>
</dbReference>
<organism evidence="2 3">
    <name type="scientific">Natranaeroarchaeum aerophilus</name>
    <dbReference type="NCBI Taxonomy" id="2917711"/>
    <lineage>
        <taxon>Archaea</taxon>
        <taxon>Methanobacteriati</taxon>
        <taxon>Methanobacteriota</taxon>
        <taxon>Stenosarchaea group</taxon>
        <taxon>Halobacteria</taxon>
        <taxon>Halobacteriales</taxon>
        <taxon>Natronoarchaeaceae</taxon>
        <taxon>Natranaeroarchaeum</taxon>
    </lineage>
</organism>
<keyword evidence="3" id="KW-1185">Reference proteome</keyword>
<protein>
    <submittedName>
        <fullName evidence="2">PIN domain-containing protein</fullName>
    </submittedName>
</protein>
<dbReference type="Pfam" id="PF01850">
    <property type="entry name" value="PIN"/>
    <property type="match status" value="1"/>
</dbReference>
<comment type="caution">
    <text evidence="2">The sequence shown here is derived from an EMBL/GenBank/DDBJ whole genome shotgun (WGS) entry which is preliminary data.</text>
</comment>